<comment type="subcellular location">
    <subcellularLocation>
        <location evidence="1 10">Cell outer membrane</location>
        <topology evidence="1 10">Multi-pass membrane protein</topology>
    </subcellularLocation>
</comment>
<evidence type="ECO:0000256" key="8">
    <source>
        <dbReference type="ARBA" id="ARBA00023170"/>
    </source>
</evidence>
<feature type="region of interest" description="Disordered" evidence="12">
    <location>
        <begin position="371"/>
        <end position="392"/>
    </location>
</feature>
<evidence type="ECO:0000256" key="4">
    <source>
        <dbReference type="ARBA" id="ARBA00022692"/>
    </source>
</evidence>
<evidence type="ECO:0000256" key="12">
    <source>
        <dbReference type="SAM" id="MobiDB-lite"/>
    </source>
</evidence>
<dbReference type="InterPro" id="IPR012910">
    <property type="entry name" value="Plug_dom"/>
</dbReference>
<dbReference type="SUPFAM" id="SSF56935">
    <property type="entry name" value="Porins"/>
    <property type="match status" value="1"/>
</dbReference>
<dbReference type="Gene3D" id="2.170.130.10">
    <property type="entry name" value="TonB-dependent receptor, plug domain"/>
    <property type="match status" value="1"/>
</dbReference>
<evidence type="ECO:0000256" key="9">
    <source>
        <dbReference type="ARBA" id="ARBA00023237"/>
    </source>
</evidence>
<dbReference type="InterPro" id="IPR037066">
    <property type="entry name" value="Plug_dom_sf"/>
</dbReference>
<dbReference type="InterPro" id="IPR000531">
    <property type="entry name" value="Beta-barrel_TonB"/>
</dbReference>
<dbReference type="PROSITE" id="PS52016">
    <property type="entry name" value="TONB_DEPENDENT_REC_3"/>
    <property type="match status" value="1"/>
</dbReference>
<evidence type="ECO:0000256" key="11">
    <source>
        <dbReference type="RuleBase" id="RU003357"/>
    </source>
</evidence>
<proteinExistence type="inferred from homology"/>
<reference evidence="16" key="1">
    <citation type="journal article" date="2019" name="Int. J. Syst. Evol. Microbiol.">
        <title>The Global Catalogue of Microorganisms (GCM) 10K type strain sequencing project: providing services to taxonomists for standard genome sequencing and annotation.</title>
        <authorList>
            <consortium name="The Broad Institute Genomics Platform"/>
            <consortium name="The Broad Institute Genome Sequencing Center for Infectious Disease"/>
            <person name="Wu L."/>
            <person name="Ma J."/>
        </authorList>
    </citation>
    <scope>NUCLEOTIDE SEQUENCE [LARGE SCALE GENOMIC DNA]</scope>
    <source>
        <strain evidence="16">KCTC 42585</strain>
    </source>
</reference>
<dbReference type="InterPro" id="IPR036942">
    <property type="entry name" value="Beta-barrel_TonB_sf"/>
</dbReference>
<keyword evidence="7 10" id="KW-0472">Membrane</keyword>
<keyword evidence="9 10" id="KW-0998">Cell outer membrane</keyword>
<dbReference type="Gene3D" id="2.40.170.20">
    <property type="entry name" value="TonB-dependent receptor, beta-barrel domain"/>
    <property type="match status" value="1"/>
</dbReference>
<keyword evidence="16" id="KW-1185">Reference proteome</keyword>
<accession>A0ABW5IYV9</accession>
<evidence type="ECO:0000256" key="2">
    <source>
        <dbReference type="ARBA" id="ARBA00022448"/>
    </source>
</evidence>
<keyword evidence="2 10" id="KW-0813">Transport</keyword>
<dbReference type="Proteomes" id="UP001597468">
    <property type="component" value="Unassembled WGS sequence"/>
</dbReference>
<dbReference type="PANTHER" id="PTHR30069:SF29">
    <property type="entry name" value="HEMOGLOBIN AND HEMOGLOBIN-HAPTOGLOBIN-BINDING PROTEIN 1-RELATED"/>
    <property type="match status" value="1"/>
</dbReference>
<feature type="domain" description="TonB-dependent receptor-like beta-barrel" evidence="13">
    <location>
        <begin position="292"/>
        <end position="720"/>
    </location>
</feature>
<evidence type="ECO:0000313" key="16">
    <source>
        <dbReference type="Proteomes" id="UP001597468"/>
    </source>
</evidence>
<dbReference type="InterPro" id="IPR039426">
    <property type="entry name" value="TonB-dep_rcpt-like"/>
</dbReference>
<evidence type="ECO:0000256" key="6">
    <source>
        <dbReference type="ARBA" id="ARBA00023077"/>
    </source>
</evidence>
<dbReference type="Pfam" id="PF00593">
    <property type="entry name" value="TonB_dep_Rec_b-barrel"/>
    <property type="match status" value="1"/>
</dbReference>
<evidence type="ECO:0000256" key="1">
    <source>
        <dbReference type="ARBA" id="ARBA00004571"/>
    </source>
</evidence>
<dbReference type="PANTHER" id="PTHR30069">
    <property type="entry name" value="TONB-DEPENDENT OUTER MEMBRANE RECEPTOR"/>
    <property type="match status" value="1"/>
</dbReference>
<name>A0ABW5IYV9_9FLAO</name>
<evidence type="ECO:0000313" key="15">
    <source>
        <dbReference type="EMBL" id="MFD2518656.1"/>
    </source>
</evidence>
<sequence length="752" mass="83661">MKNLILGLLFMATSYTYSQHSITGTVHDEKTGEPVVGASVFLQKPERGTITNFEGEFTLSDVAEGRFNLIISSLGYGTRTIRIIIPLDEDLAILLSPTAIEMEEVIISTPFHKLQSENVMKVERATVAELNRTGAVNLSEGITKIAGVETVTTGAGIGKPVIRGLSSNRVLVYTQGVRLENQQFGDEHSLGISSSGTESVEVIKGPASLLYGSDALGGVLYLNPERYAPSDSTAVDAGAVYFSNTLGVEANAGFKTSGEKLKFLLRGNYATHSDYETGEGEKVTNTRFDELDLKAGLGYRNDDYKGDLRYNLNSSHTGIPEEIGDQTSSKDMMAPYQSVQNHILSLDNSFYFDDSSLDVKLGYLFNNRKEYEEEHEEDHEGETEEEHAGHEEGEPALKMHLSTFNYDLNYHFPQKGKFETILGIQGMYQTNENLGEEFLIPDATTKDIGILATTHYHLEKIDFQGGLRYDHRNINGQAMGEAGSEEFISSLNRSFNSYNGALGVKVDFTSEFTGRLNVATGFRAPNLAELTSYGSHHGTNRFEIGNPDLENEQNYQLDLALEFRNEHFEIFTNAFYNSIDNYIFLDPTEERIDENPVFEYVQHKARLYGGEAGLHIHPHPLDWLHLESSYEMVIGKQAGGEYLPLIPAHSVLNTFRVEFEEQDWIKDSFALLSLKTVFDQNKSGSFETETSGYSLLNAGFGGAMKFNTTTLELQLSGNNLLNKTYISHLSRLKPDGIPNMGRNISLKARVYL</sequence>
<keyword evidence="5" id="KW-0732">Signal</keyword>
<evidence type="ECO:0000259" key="14">
    <source>
        <dbReference type="Pfam" id="PF07715"/>
    </source>
</evidence>
<gene>
    <name evidence="15" type="ORF">ACFSTG_12170</name>
</gene>
<protein>
    <submittedName>
        <fullName evidence="15">TonB-dependent receptor domain-containing protein</fullName>
    </submittedName>
</protein>
<evidence type="ECO:0000256" key="5">
    <source>
        <dbReference type="ARBA" id="ARBA00022729"/>
    </source>
</evidence>
<feature type="compositionally biased region" description="Acidic residues" evidence="12">
    <location>
        <begin position="373"/>
        <end position="385"/>
    </location>
</feature>
<comment type="similarity">
    <text evidence="10 11">Belongs to the TonB-dependent receptor family.</text>
</comment>
<evidence type="ECO:0000256" key="3">
    <source>
        <dbReference type="ARBA" id="ARBA00022452"/>
    </source>
</evidence>
<evidence type="ECO:0000256" key="7">
    <source>
        <dbReference type="ARBA" id="ARBA00023136"/>
    </source>
</evidence>
<organism evidence="15 16">
    <name type="scientific">Salinimicrobium flavum</name>
    <dbReference type="NCBI Taxonomy" id="1737065"/>
    <lineage>
        <taxon>Bacteria</taxon>
        <taxon>Pseudomonadati</taxon>
        <taxon>Bacteroidota</taxon>
        <taxon>Flavobacteriia</taxon>
        <taxon>Flavobacteriales</taxon>
        <taxon>Flavobacteriaceae</taxon>
        <taxon>Salinimicrobium</taxon>
    </lineage>
</organism>
<comment type="caution">
    <text evidence="15">The sequence shown here is derived from an EMBL/GenBank/DDBJ whole genome shotgun (WGS) entry which is preliminary data.</text>
</comment>
<feature type="domain" description="TonB-dependent receptor plug" evidence="14">
    <location>
        <begin position="121"/>
        <end position="219"/>
    </location>
</feature>
<dbReference type="Pfam" id="PF13715">
    <property type="entry name" value="CarbopepD_reg_2"/>
    <property type="match status" value="1"/>
</dbReference>
<dbReference type="InterPro" id="IPR008969">
    <property type="entry name" value="CarboxyPept-like_regulatory"/>
</dbReference>
<keyword evidence="4 10" id="KW-0812">Transmembrane</keyword>
<dbReference type="Pfam" id="PF07715">
    <property type="entry name" value="Plug"/>
    <property type="match status" value="1"/>
</dbReference>
<keyword evidence="3 10" id="KW-1134">Transmembrane beta strand</keyword>
<dbReference type="Gene3D" id="2.60.40.1120">
    <property type="entry name" value="Carboxypeptidase-like, regulatory domain"/>
    <property type="match status" value="1"/>
</dbReference>
<evidence type="ECO:0000256" key="10">
    <source>
        <dbReference type="PROSITE-ProRule" id="PRU01360"/>
    </source>
</evidence>
<dbReference type="SUPFAM" id="SSF49464">
    <property type="entry name" value="Carboxypeptidase regulatory domain-like"/>
    <property type="match status" value="1"/>
</dbReference>
<keyword evidence="6 11" id="KW-0798">TonB box</keyword>
<dbReference type="RefSeq" id="WP_380753157.1">
    <property type="nucleotide sequence ID" value="NZ_JBHULT010000010.1"/>
</dbReference>
<dbReference type="EMBL" id="JBHULT010000010">
    <property type="protein sequence ID" value="MFD2518656.1"/>
    <property type="molecule type" value="Genomic_DNA"/>
</dbReference>
<evidence type="ECO:0000259" key="13">
    <source>
        <dbReference type="Pfam" id="PF00593"/>
    </source>
</evidence>
<keyword evidence="8 15" id="KW-0675">Receptor</keyword>